<accession>A0ABT4DCJ1</accession>
<dbReference type="InterPro" id="IPR050090">
    <property type="entry name" value="Tyrosine_recombinase_XerCD"/>
</dbReference>
<evidence type="ECO:0000256" key="2">
    <source>
        <dbReference type="ARBA" id="ARBA00008857"/>
    </source>
</evidence>
<evidence type="ECO:0000259" key="8">
    <source>
        <dbReference type="PROSITE" id="PS51900"/>
    </source>
</evidence>
<evidence type="ECO:0000256" key="6">
    <source>
        <dbReference type="PROSITE-ProRule" id="PRU01248"/>
    </source>
</evidence>
<dbReference type="InterPro" id="IPR004107">
    <property type="entry name" value="Integrase_SAM-like_N"/>
</dbReference>
<organism evidence="9 10">
    <name type="scientific">Clostridium brassicae</name>
    <dbReference type="NCBI Taxonomy" id="2999072"/>
    <lineage>
        <taxon>Bacteria</taxon>
        <taxon>Bacillati</taxon>
        <taxon>Bacillota</taxon>
        <taxon>Clostridia</taxon>
        <taxon>Eubacteriales</taxon>
        <taxon>Clostridiaceae</taxon>
        <taxon>Clostridium</taxon>
    </lineage>
</organism>
<dbReference type="SUPFAM" id="SSF56349">
    <property type="entry name" value="DNA breaking-rejoining enzymes"/>
    <property type="match status" value="1"/>
</dbReference>
<dbReference type="Pfam" id="PF00589">
    <property type="entry name" value="Phage_integrase"/>
    <property type="match status" value="1"/>
</dbReference>
<dbReference type="EMBL" id="JAPQFJ010000018">
    <property type="protein sequence ID" value="MCY6960007.1"/>
    <property type="molecule type" value="Genomic_DNA"/>
</dbReference>
<dbReference type="PROSITE" id="PS51898">
    <property type="entry name" value="TYR_RECOMBINASE"/>
    <property type="match status" value="1"/>
</dbReference>
<feature type="domain" description="Tyr recombinase" evidence="7">
    <location>
        <begin position="96"/>
        <end position="269"/>
    </location>
</feature>
<keyword evidence="10" id="KW-1185">Reference proteome</keyword>
<dbReference type="Gene3D" id="1.10.443.10">
    <property type="entry name" value="Intergrase catalytic core"/>
    <property type="match status" value="1"/>
</dbReference>
<sequence length="271" mass="31759">MEREMEGFKKELIHQRKDNKTIKSYIRDVELFLQYIDNKPLSDIDYFDIEDYKTFLLQQGYKVTSINRKMVAINRFITYCGYKVEVRQEKVHMQNFLDNTLTTDEVQAMVDKAEELKDYRAKALILTLYYTGMRISECLSITVNNISKDYITILGKGKKFRNVLVPKKLKSVWNEYMDYRVDKSNKLFTGQKGAITRQCADLIIKKYARLAGVDVKKAHMHNLRHVFCKNLADNNVSIDVIAELAGHNSLDTSRIYTRKTKQELLNIIENL</sequence>
<comment type="similarity">
    <text evidence="2">Belongs to the 'phage' integrase family.</text>
</comment>
<dbReference type="InterPro" id="IPR044068">
    <property type="entry name" value="CB"/>
</dbReference>
<keyword evidence="4 6" id="KW-0238">DNA-binding</keyword>
<protein>
    <submittedName>
        <fullName evidence="9">Tyrosine-type recombinase/integrase</fullName>
    </submittedName>
</protein>
<dbReference type="Proteomes" id="UP001144612">
    <property type="component" value="Unassembled WGS sequence"/>
</dbReference>
<dbReference type="InterPro" id="IPR010998">
    <property type="entry name" value="Integrase_recombinase_N"/>
</dbReference>
<dbReference type="PANTHER" id="PTHR30349">
    <property type="entry name" value="PHAGE INTEGRASE-RELATED"/>
    <property type="match status" value="1"/>
</dbReference>
<dbReference type="Gene3D" id="1.10.150.130">
    <property type="match status" value="1"/>
</dbReference>
<reference evidence="9" key="1">
    <citation type="submission" date="2022-12" db="EMBL/GenBank/DDBJ databases">
        <title>Clostridium sp. nov., isolated from industrial wastewater.</title>
        <authorList>
            <person name="Jiayan W."/>
        </authorList>
    </citation>
    <scope>NUCLEOTIDE SEQUENCE</scope>
    <source>
        <strain evidence="9">ZC22-4</strain>
    </source>
</reference>
<keyword evidence="3" id="KW-0229">DNA integration</keyword>
<dbReference type="InterPro" id="IPR011010">
    <property type="entry name" value="DNA_brk_join_enz"/>
</dbReference>
<evidence type="ECO:0000256" key="1">
    <source>
        <dbReference type="ARBA" id="ARBA00003283"/>
    </source>
</evidence>
<gene>
    <name evidence="9" type="ORF">OW729_15405</name>
</gene>
<proteinExistence type="inferred from homology"/>
<dbReference type="PANTHER" id="PTHR30349:SF41">
    <property type="entry name" value="INTEGRASE_RECOMBINASE PROTEIN MJ0367-RELATED"/>
    <property type="match status" value="1"/>
</dbReference>
<dbReference type="RefSeq" id="WP_268062439.1">
    <property type="nucleotide sequence ID" value="NZ_JAPQFJ010000018.1"/>
</dbReference>
<evidence type="ECO:0000256" key="4">
    <source>
        <dbReference type="ARBA" id="ARBA00023125"/>
    </source>
</evidence>
<keyword evidence="5" id="KW-0233">DNA recombination</keyword>
<feature type="domain" description="Core-binding (CB)" evidence="8">
    <location>
        <begin position="1"/>
        <end position="81"/>
    </location>
</feature>
<evidence type="ECO:0000256" key="3">
    <source>
        <dbReference type="ARBA" id="ARBA00022908"/>
    </source>
</evidence>
<evidence type="ECO:0000313" key="9">
    <source>
        <dbReference type="EMBL" id="MCY6960007.1"/>
    </source>
</evidence>
<comment type="function">
    <text evidence="1">Site-specific tyrosine recombinase, which acts by catalyzing the cutting and rejoining of the recombining DNA molecules.</text>
</comment>
<dbReference type="Pfam" id="PF02899">
    <property type="entry name" value="Phage_int_SAM_1"/>
    <property type="match status" value="1"/>
</dbReference>
<evidence type="ECO:0000256" key="5">
    <source>
        <dbReference type="ARBA" id="ARBA00023172"/>
    </source>
</evidence>
<dbReference type="InterPro" id="IPR013762">
    <property type="entry name" value="Integrase-like_cat_sf"/>
</dbReference>
<dbReference type="PROSITE" id="PS51900">
    <property type="entry name" value="CB"/>
    <property type="match status" value="1"/>
</dbReference>
<name>A0ABT4DCJ1_9CLOT</name>
<comment type="caution">
    <text evidence="9">The sequence shown here is derived from an EMBL/GenBank/DDBJ whole genome shotgun (WGS) entry which is preliminary data.</text>
</comment>
<dbReference type="InterPro" id="IPR002104">
    <property type="entry name" value="Integrase_catalytic"/>
</dbReference>
<evidence type="ECO:0000313" key="10">
    <source>
        <dbReference type="Proteomes" id="UP001144612"/>
    </source>
</evidence>
<evidence type="ECO:0000259" key="7">
    <source>
        <dbReference type="PROSITE" id="PS51898"/>
    </source>
</evidence>